<reference evidence="1 2" key="1">
    <citation type="submission" date="2019-05" db="EMBL/GenBank/DDBJ databases">
        <title>Genome sequence of Klebsiella sp strain TOUT106.</title>
        <authorList>
            <person name="Rahi P."/>
            <person name="Chaudhari D."/>
        </authorList>
    </citation>
    <scope>NUCLEOTIDE SEQUENCE [LARGE SCALE GENOMIC DNA]</scope>
    <source>
        <strain evidence="1 2">TOUT106</strain>
    </source>
</reference>
<accession>A0A5R9LE01</accession>
<protein>
    <submittedName>
        <fullName evidence="1">Uncharacterized protein</fullName>
    </submittedName>
</protein>
<gene>
    <name evidence="1" type="ORF">FE839_18445</name>
</gene>
<organism evidence="1 2">
    <name type="scientific">Klebsiella indica</name>
    <dbReference type="NCBI Taxonomy" id="2582917"/>
    <lineage>
        <taxon>Bacteria</taxon>
        <taxon>Pseudomonadati</taxon>
        <taxon>Pseudomonadota</taxon>
        <taxon>Gammaproteobacteria</taxon>
        <taxon>Enterobacterales</taxon>
        <taxon>Enterobacteriaceae</taxon>
        <taxon>Klebsiella/Raoultella group</taxon>
        <taxon>Klebsiella</taxon>
    </lineage>
</organism>
<dbReference type="EMBL" id="VCHQ01000026">
    <property type="protein sequence ID" value="TLV11569.1"/>
    <property type="molecule type" value="Genomic_DNA"/>
</dbReference>
<name>A0A5R9LE01_9ENTR</name>
<dbReference type="RefSeq" id="WP_138362235.1">
    <property type="nucleotide sequence ID" value="NZ_VCHQ01000026.1"/>
</dbReference>
<evidence type="ECO:0000313" key="1">
    <source>
        <dbReference type="EMBL" id="TLV11569.1"/>
    </source>
</evidence>
<comment type="caution">
    <text evidence="1">The sequence shown here is derived from an EMBL/GenBank/DDBJ whole genome shotgun (WGS) entry which is preliminary data.</text>
</comment>
<keyword evidence="2" id="KW-1185">Reference proteome</keyword>
<proteinExistence type="predicted"/>
<dbReference type="AlphaFoldDB" id="A0A5R9LE01"/>
<dbReference type="Proteomes" id="UP000307430">
    <property type="component" value="Unassembled WGS sequence"/>
</dbReference>
<sequence>MNIADGSLIFNLSFAIKVTFFIQRQLSIVEINHNDNAVIIRRRQPYSVHGLTEVLVQLRWAYRALNQPDDNLTGRGV</sequence>
<evidence type="ECO:0000313" key="2">
    <source>
        <dbReference type="Proteomes" id="UP000307430"/>
    </source>
</evidence>